<organism evidence="3 4">
    <name type="scientific">Candida boidinii</name>
    <name type="common">Yeast</name>
    <dbReference type="NCBI Taxonomy" id="5477"/>
    <lineage>
        <taxon>Eukaryota</taxon>
        <taxon>Fungi</taxon>
        <taxon>Dikarya</taxon>
        <taxon>Ascomycota</taxon>
        <taxon>Saccharomycotina</taxon>
        <taxon>Pichiomycetes</taxon>
        <taxon>Pichiales</taxon>
        <taxon>Pichiaceae</taxon>
        <taxon>Ogataea</taxon>
        <taxon>Ogataea/Candida clade</taxon>
    </lineage>
</organism>
<protein>
    <submittedName>
        <fullName evidence="3">Unnamed protein product</fullName>
    </submittedName>
</protein>
<dbReference type="EMBL" id="BSXN01002189">
    <property type="protein sequence ID" value="GME75852.1"/>
    <property type="molecule type" value="Genomic_DNA"/>
</dbReference>
<dbReference type="GO" id="GO:0005525">
    <property type="term" value="F:GTP binding"/>
    <property type="evidence" value="ECO:0007669"/>
    <property type="project" value="InterPro"/>
</dbReference>
<evidence type="ECO:0000313" key="3">
    <source>
        <dbReference type="EMBL" id="GME75852.1"/>
    </source>
</evidence>
<sequence length="265" mass="31393">MFQRSLLLRQVSPKNIQRSFLKRNTNNTNNSILKRIEKIGEILKDEIVDKKSNIKFNPNKKITDNKNQKKNEEIVDGSYLNKYFSENTHYFHELNKNQISYLNRFFNDAKVELDWSIYDYLKIPGEEERLNKEEQLMSKYEAQEGQEQDQELLQEQKDEEDDLEDFENAEKLSINENMKKGTIKSIERKEKKLNELENFNNLPEIIFLGRCNVGKSSLINSLLTNLKFQENEKYARVKRLAGYTPCLNFYNIGGLFRLVDSPEEI</sequence>
<keyword evidence="4" id="KW-1185">Reference proteome</keyword>
<dbReference type="PANTHER" id="PTHR46498:SF1">
    <property type="entry name" value="GTP-BINDING PROTEIN 8"/>
    <property type="match status" value="1"/>
</dbReference>
<dbReference type="SUPFAM" id="SSF52540">
    <property type="entry name" value="P-loop containing nucleoside triphosphate hydrolases"/>
    <property type="match status" value="1"/>
</dbReference>
<gene>
    <name evidence="3" type="ORF">Cboi02_000495400</name>
</gene>
<dbReference type="InterPro" id="IPR006073">
    <property type="entry name" value="GTP-bd"/>
</dbReference>
<dbReference type="InterPro" id="IPR052279">
    <property type="entry name" value="EngB_GTPase"/>
</dbReference>
<dbReference type="GO" id="GO:0005739">
    <property type="term" value="C:mitochondrion"/>
    <property type="evidence" value="ECO:0007669"/>
    <property type="project" value="TreeGrafter"/>
</dbReference>
<accession>A0A9W6T5Q6</accession>
<dbReference type="Gene3D" id="3.40.50.300">
    <property type="entry name" value="P-loop containing nucleotide triphosphate hydrolases"/>
    <property type="match status" value="1"/>
</dbReference>
<dbReference type="InterPro" id="IPR027417">
    <property type="entry name" value="P-loop_NTPase"/>
</dbReference>
<dbReference type="PANTHER" id="PTHR46498">
    <property type="entry name" value="GTP-BINDING PROTEIN 8"/>
    <property type="match status" value="1"/>
</dbReference>
<feature type="region of interest" description="Disordered" evidence="1">
    <location>
        <begin position="142"/>
        <end position="161"/>
    </location>
</feature>
<proteinExistence type="predicted"/>
<name>A0A9W6T5Q6_CANBO</name>
<feature type="compositionally biased region" description="Acidic residues" evidence="1">
    <location>
        <begin position="144"/>
        <end position="161"/>
    </location>
</feature>
<evidence type="ECO:0000256" key="1">
    <source>
        <dbReference type="SAM" id="MobiDB-lite"/>
    </source>
</evidence>
<dbReference type="Proteomes" id="UP001165120">
    <property type="component" value="Unassembled WGS sequence"/>
</dbReference>
<dbReference type="Pfam" id="PF01926">
    <property type="entry name" value="MMR_HSR1"/>
    <property type="match status" value="1"/>
</dbReference>
<evidence type="ECO:0000259" key="2">
    <source>
        <dbReference type="Pfam" id="PF01926"/>
    </source>
</evidence>
<evidence type="ECO:0000313" key="4">
    <source>
        <dbReference type="Proteomes" id="UP001165120"/>
    </source>
</evidence>
<dbReference type="AlphaFoldDB" id="A0A9W6T5Q6"/>
<comment type="caution">
    <text evidence="3">The sequence shown here is derived from an EMBL/GenBank/DDBJ whole genome shotgun (WGS) entry which is preliminary data.</text>
</comment>
<feature type="domain" description="G" evidence="2">
    <location>
        <begin position="205"/>
        <end position="262"/>
    </location>
</feature>
<reference evidence="3" key="1">
    <citation type="submission" date="2023-04" db="EMBL/GenBank/DDBJ databases">
        <title>Candida boidinii NBRC 10035.</title>
        <authorList>
            <person name="Ichikawa N."/>
            <person name="Sato H."/>
            <person name="Tonouchi N."/>
        </authorList>
    </citation>
    <scope>NUCLEOTIDE SEQUENCE</scope>
    <source>
        <strain evidence="3">NBRC 10035</strain>
    </source>
</reference>